<feature type="transmembrane region" description="Helical" evidence="19">
    <location>
        <begin position="12"/>
        <end position="38"/>
    </location>
</feature>
<feature type="transmembrane region" description="Helical" evidence="19">
    <location>
        <begin position="109"/>
        <end position="125"/>
    </location>
</feature>
<keyword evidence="9" id="KW-0444">Lipid biosynthesis</keyword>
<evidence type="ECO:0000256" key="5">
    <source>
        <dbReference type="ARBA" id="ARBA00010185"/>
    </source>
</evidence>
<evidence type="ECO:0000256" key="15">
    <source>
        <dbReference type="ARBA" id="ARBA00023136"/>
    </source>
</evidence>
<evidence type="ECO:0000256" key="8">
    <source>
        <dbReference type="ARBA" id="ARBA00022475"/>
    </source>
</evidence>
<evidence type="ECO:0000256" key="3">
    <source>
        <dbReference type="ARBA" id="ARBA00005119"/>
    </source>
</evidence>
<proteinExistence type="inferred from homology"/>
<feature type="transmembrane region" description="Helical" evidence="19">
    <location>
        <begin position="131"/>
        <end position="152"/>
    </location>
</feature>
<evidence type="ECO:0000313" key="20">
    <source>
        <dbReference type="EMBL" id="XCJ16073.1"/>
    </source>
</evidence>
<organism evidence="20">
    <name type="scientific">Sporolactobacillus sp. Y61</name>
    <dbReference type="NCBI Taxonomy" id="3160863"/>
    <lineage>
        <taxon>Bacteria</taxon>
        <taxon>Bacillati</taxon>
        <taxon>Bacillota</taxon>
        <taxon>Bacilli</taxon>
        <taxon>Bacillales</taxon>
        <taxon>Sporolactobacillaceae</taxon>
        <taxon>Sporolactobacillus</taxon>
    </lineage>
</organism>
<evidence type="ECO:0000256" key="13">
    <source>
        <dbReference type="ARBA" id="ARBA00022989"/>
    </source>
</evidence>
<keyword evidence="15 19" id="KW-0472">Membrane</keyword>
<dbReference type="GO" id="GO:0004605">
    <property type="term" value="F:phosphatidate cytidylyltransferase activity"/>
    <property type="evidence" value="ECO:0007669"/>
    <property type="project" value="UniProtKB-EC"/>
</dbReference>
<dbReference type="GO" id="GO:0016024">
    <property type="term" value="P:CDP-diacylglycerol biosynthetic process"/>
    <property type="evidence" value="ECO:0007669"/>
    <property type="project" value="TreeGrafter"/>
</dbReference>
<accession>A0AAU8IC73</accession>
<reference evidence="20" key="1">
    <citation type="submission" date="2024-06" db="EMBL/GenBank/DDBJ databases">
        <authorList>
            <person name="Fan A."/>
            <person name="Zhang F.Y."/>
            <person name="Zhang L."/>
        </authorList>
    </citation>
    <scope>NUCLEOTIDE SEQUENCE</scope>
    <source>
        <strain evidence="20">Y61</strain>
    </source>
</reference>
<gene>
    <name evidence="20" type="ORF">ABNN70_10225</name>
</gene>
<dbReference type="PANTHER" id="PTHR46382">
    <property type="entry name" value="PHOSPHATIDATE CYTIDYLYLTRANSFERASE"/>
    <property type="match status" value="1"/>
</dbReference>
<feature type="transmembrane region" description="Helical" evidence="19">
    <location>
        <begin position="76"/>
        <end position="97"/>
    </location>
</feature>
<feature type="transmembrane region" description="Helical" evidence="19">
    <location>
        <begin position="50"/>
        <end position="70"/>
    </location>
</feature>
<keyword evidence="8" id="KW-1003">Cell membrane</keyword>
<evidence type="ECO:0000256" key="11">
    <source>
        <dbReference type="ARBA" id="ARBA00022692"/>
    </source>
</evidence>
<evidence type="ECO:0000256" key="7">
    <source>
        <dbReference type="ARBA" id="ARBA00019373"/>
    </source>
</evidence>
<dbReference type="Pfam" id="PF01148">
    <property type="entry name" value="CTP_transf_1"/>
    <property type="match status" value="1"/>
</dbReference>
<comment type="similarity">
    <text evidence="5 18">Belongs to the CDS family.</text>
</comment>
<keyword evidence="11 18" id="KW-0812">Transmembrane</keyword>
<feature type="transmembrane region" description="Helical" evidence="19">
    <location>
        <begin position="173"/>
        <end position="191"/>
    </location>
</feature>
<keyword evidence="10 18" id="KW-0808">Transferase</keyword>
<dbReference type="PANTHER" id="PTHR46382:SF1">
    <property type="entry name" value="PHOSPHATIDATE CYTIDYLYLTRANSFERASE"/>
    <property type="match status" value="1"/>
</dbReference>
<evidence type="ECO:0000256" key="1">
    <source>
        <dbReference type="ARBA" id="ARBA00001698"/>
    </source>
</evidence>
<sequence length="263" mass="29057">MKQRVLTGVVAGALYLAFLLYGSYPFAIMAAMIAGIAFTETALMDRMKYSSGPVLIGMFFVIAIVLFPFFSDKGSFEVLFIRLLILFILVMAVMTFFSKNHFDYTQAAYLTFSALYISIPFYLLVQMRFHSLALVLFVQITIWATDSGAYFVGRSFGKHKLAPHISPNKTIEGSAGAIIVALLTAVIFQLIAPAMVFHSWFELFIAALIISVAGQMGDLVESAVKRHFNVKDSGSILPGHGGLFDRFDSLIFVLPLLYLTGII</sequence>
<evidence type="ECO:0000256" key="4">
    <source>
        <dbReference type="ARBA" id="ARBA00005189"/>
    </source>
</evidence>
<evidence type="ECO:0000256" key="2">
    <source>
        <dbReference type="ARBA" id="ARBA00004651"/>
    </source>
</evidence>
<dbReference type="EC" id="2.7.7.41" evidence="6 18"/>
<keyword evidence="12 18" id="KW-0548">Nucleotidyltransferase</keyword>
<comment type="pathway">
    <text evidence="3 18">Phospholipid metabolism; CDP-diacylglycerol biosynthesis; CDP-diacylglycerol from sn-glycerol 3-phosphate: step 3/3.</text>
</comment>
<evidence type="ECO:0000256" key="10">
    <source>
        <dbReference type="ARBA" id="ARBA00022679"/>
    </source>
</evidence>
<evidence type="ECO:0000256" key="12">
    <source>
        <dbReference type="ARBA" id="ARBA00022695"/>
    </source>
</evidence>
<comment type="pathway">
    <text evidence="4">Lipid metabolism.</text>
</comment>
<evidence type="ECO:0000256" key="14">
    <source>
        <dbReference type="ARBA" id="ARBA00023098"/>
    </source>
</evidence>
<dbReference type="GO" id="GO:0005886">
    <property type="term" value="C:plasma membrane"/>
    <property type="evidence" value="ECO:0007669"/>
    <property type="project" value="UniProtKB-SubCell"/>
</dbReference>
<protein>
    <recommendedName>
        <fullName evidence="7 18">Phosphatidate cytidylyltransferase</fullName>
        <ecNumber evidence="6 18">2.7.7.41</ecNumber>
    </recommendedName>
</protein>
<evidence type="ECO:0000256" key="16">
    <source>
        <dbReference type="ARBA" id="ARBA00023209"/>
    </source>
</evidence>
<dbReference type="RefSeq" id="WP_353947724.1">
    <property type="nucleotide sequence ID" value="NZ_CP159510.1"/>
</dbReference>
<evidence type="ECO:0000256" key="9">
    <source>
        <dbReference type="ARBA" id="ARBA00022516"/>
    </source>
</evidence>
<keyword evidence="17" id="KW-1208">Phospholipid metabolism</keyword>
<dbReference type="EMBL" id="CP159510">
    <property type="protein sequence ID" value="XCJ16073.1"/>
    <property type="molecule type" value="Genomic_DNA"/>
</dbReference>
<dbReference type="AlphaFoldDB" id="A0AAU8IC73"/>
<name>A0AAU8IC73_9BACL</name>
<evidence type="ECO:0000256" key="17">
    <source>
        <dbReference type="ARBA" id="ARBA00023264"/>
    </source>
</evidence>
<keyword evidence="14" id="KW-0443">Lipid metabolism</keyword>
<dbReference type="PROSITE" id="PS01315">
    <property type="entry name" value="CDS"/>
    <property type="match status" value="1"/>
</dbReference>
<comment type="catalytic activity">
    <reaction evidence="1 18">
        <text>a 1,2-diacyl-sn-glycero-3-phosphate + CTP + H(+) = a CDP-1,2-diacyl-sn-glycerol + diphosphate</text>
        <dbReference type="Rhea" id="RHEA:16229"/>
        <dbReference type="ChEBI" id="CHEBI:15378"/>
        <dbReference type="ChEBI" id="CHEBI:33019"/>
        <dbReference type="ChEBI" id="CHEBI:37563"/>
        <dbReference type="ChEBI" id="CHEBI:58332"/>
        <dbReference type="ChEBI" id="CHEBI:58608"/>
        <dbReference type="EC" id="2.7.7.41"/>
    </reaction>
</comment>
<dbReference type="InterPro" id="IPR000374">
    <property type="entry name" value="PC_trans"/>
</dbReference>
<keyword evidence="16" id="KW-0594">Phospholipid biosynthesis</keyword>
<comment type="subcellular location">
    <subcellularLocation>
        <location evidence="2">Cell membrane</location>
        <topology evidence="2">Multi-pass membrane protein</topology>
    </subcellularLocation>
</comment>
<evidence type="ECO:0000256" key="19">
    <source>
        <dbReference type="SAM" id="Phobius"/>
    </source>
</evidence>
<keyword evidence="13 19" id="KW-1133">Transmembrane helix</keyword>
<evidence type="ECO:0000256" key="18">
    <source>
        <dbReference type="RuleBase" id="RU003938"/>
    </source>
</evidence>
<evidence type="ECO:0000256" key="6">
    <source>
        <dbReference type="ARBA" id="ARBA00012487"/>
    </source>
</evidence>